<dbReference type="PANTHER" id="PTHR42877:SF4">
    <property type="entry name" value="FAD_NAD(P)-BINDING DOMAIN-CONTAINING PROTEIN-RELATED"/>
    <property type="match status" value="1"/>
</dbReference>
<dbReference type="Gene3D" id="3.50.50.60">
    <property type="entry name" value="FAD/NAD(P)-binding domain"/>
    <property type="match status" value="2"/>
</dbReference>
<dbReference type="EC" id="1.14.13.-" evidence="4"/>
<dbReference type="InterPro" id="IPR051209">
    <property type="entry name" value="FAD-bind_Monooxygenase_sf"/>
</dbReference>
<dbReference type="PANTHER" id="PTHR42877">
    <property type="entry name" value="L-ORNITHINE N(5)-MONOOXYGENASE-RELATED"/>
    <property type="match status" value="1"/>
</dbReference>
<evidence type="ECO:0000256" key="2">
    <source>
        <dbReference type="ARBA" id="ARBA00022827"/>
    </source>
</evidence>
<name>A0ABW6APP1_9BACT</name>
<comment type="caution">
    <text evidence="4">The sequence shown here is derived from an EMBL/GenBank/DDBJ whole genome shotgun (WGS) entry which is preliminary data.</text>
</comment>
<keyword evidence="2" id="KW-0274">FAD</keyword>
<evidence type="ECO:0000313" key="4">
    <source>
        <dbReference type="EMBL" id="MFD2936584.1"/>
    </source>
</evidence>
<dbReference type="EMBL" id="JBHUOM010000023">
    <property type="protein sequence ID" value="MFD2936584.1"/>
    <property type="molecule type" value="Genomic_DNA"/>
</dbReference>
<accession>A0ABW6APP1</accession>
<dbReference type="InterPro" id="IPR020946">
    <property type="entry name" value="Flavin_mOase-like"/>
</dbReference>
<dbReference type="Proteomes" id="UP001597512">
    <property type="component" value="Unassembled WGS sequence"/>
</dbReference>
<evidence type="ECO:0000256" key="1">
    <source>
        <dbReference type="ARBA" id="ARBA00022630"/>
    </source>
</evidence>
<dbReference type="GO" id="GO:0004497">
    <property type="term" value="F:monooxygenase activity"/>
    <property type="evidence" value="ECO:0007669"/>
    <property type="project" value="UniProtKB-KW"/>
</dbReference>
<sequence length="487" mass="54741">MKPDYQVGIIGAGFAGLVAALRLKKQQKESFVIFERATSVGGTWRDNVYPGCACDVASPLYSFADEPNPDWAHLYATQPAILAYIRQVVARNELSSHIRFSTDIVKATFMAETGCWHLTDAHTNTTTVKVLLAALGPLNRPSIPAFKGLPLFQGKVVHTAQWDATYDLTGKNVAVIGTGASAVQVVPNIAPLVKHLTVFQRTPAWISHRLNRSFSEDDQQRFKRFPGLMKLQREGIFWLSELVGRGFIGTRWINTVMKRISLSKLTKEVKDPETRARLTPSYTIGCKRILKSDDFYPTFNRSNVCLVTDAIDTFTKTGIKTVNGQEYPVDVVILGTGFHVADLNFSIQFIGKRGENLVDVWKKTGGEAYKGVTVTDFPNLVFLLGPNTGLGHNSVLHIMESQMTYIMHYINQIERLGETGYLDLKESIQKTYNQRLQQQFAGTVWTSGCQSWYMSEEGKNTTLYPRLNTHFRRLTKYFALSDYQVIN</sequence>
<keyword evidence="5" id="KW-1185">Reference proteome</keyword>
<gene>
    <name evidence="4" type="ORF">ACFS25_22570</name>
</gene>
<organism evidence="4 5">
    <name type="scientific">Spirosoma flavum</name>
    <dbReference type="NCBI Taxonomy" id="2048557"/>
    <lineage>
        <taxon>Bacteria</taxon>
        <taxon>Pseudomonadati</taxon>
        <taxon>Bacteroidota</taxon>
        <taxon>Cytophagia</taxon>
        <taxon>Cytophagales</taxon>
        <taxon>Cytophagaceae</taxon>
        <taxon>Spirosoma</taxon>
    </lineage>
</organism>
<keyword evidence="3 4" id="KW-0560">Oxidoreductase</keyword>
<dbReference type="Pfam" id="PF00743">
    <property type="entry name" value="FMO-like"/>
    <property type="match status" value="1"/>
</dbReference>
<dbReference type="SUPFAM" id="SSF51905">
    <property type="entry name" value="FAD/NAD(P)-binding domain"/>
    <property type="match status" value="1"/>
</dbReference>
<keyword evidence="4" id="KW-0503">Monooxygenase</keyword>
<keyword evidence="1" id="KW-0285">Flavoprotein</keyword>
<dbReference type="InterPro" id="IPR036188">
    <property type="entry name" value="FAD/NAD-bd_sf"/>
</dbReference>
<dbReference type="RefSeq" id="WP_381505505.1">
    <property type="nucleotide sequence ID" value="NZ_JBHUOM010000023.1"/>
</dbReference>
<evidence type="ECO:0000313" key="5">
    <source>
        <dbReference type="Proteomes" id="UP001597512"/>
    </source>
</evidence>
<protein>
    <submittedName>
        <fullName evidence="4">Flavin-containing monooxygenase</fullName>
        <ecNumber evidence="4">1.14.13.-</ecNumber>
    </submittedName>
</protein>
<reference evidence="5" key="1">
    <citation type="journal article" date="2019" name="Int. J. Syst. Evol. Microbiol.">
        <title>The Global Catalogue of Microorganisms (GCM) 10K type strain sequencing project: providing services to taxonomists for standard genome sequencing and annotation.</title>
        <authorList>
            <consortium name="The Broad Institute Genomics Platform"/>
            <consortium name="The Broad Institute Genome Sequencing Center for Infectious Disease"/>
            <person name="Wu L."/>
            <person name="Ma J."/>
        </authorList>
    </citation>
    <scope>NUCLEOTIDE SEQUENCE [LARGE SCALE GENOMIC DNA]</scope>
    <source>
        <strain evidence="5">KCTC 52490</strain>
    </source>
</reference>
<proteinExistence type="predicted"/>
<evidence type="ECO:0000256" key="3">
    <source>
        <dbReference type="ARBA" id="ARBA00023002"/>
    </source>
</evidence>